<dbReference type="PROSITE" id="PS50931">
    <property type="entry name" value="HTH_LYSR"/>
    <property type="match status" value="1"/>
</dbReference>
<comment type="caution">
    <text evidence="6">The sequence shown here is derived from an EMBL/GenBank/DDBJ whole genome shotgun (WGS) entry which is preliminary data.</text>
</comment>
<dbReference type="SUPFAM" id="SSF46785">
    <property type="entry name" value="Winged helix' DNA-binding domain"/>
    <property type="match status" value="1"/>
</dbReference>
<dbReference type="InterPro" id="IPR036388">
    <property type="entry name" value="WH-like_DNA-bd_sf"/>
</dbReference>
<dbReference type="SUPFAM" id="SSF53850">
    <property type="entry name" value="Periplasmic binding protein-like II"/>
    <property type="match status" value="1"/>
</dbReference>
<dbReference type="PRINTS" id="PR00039">
    <property type="entry name" value="HTHLYSR"/>
</dbReference>
<dbReference type="InterPro" id="IPR000847">
    <property type="entry name" value="LysR_HTH_N"/>
</dbReference>
<gene>
    <name evidence="6" type="ORF">FOZ76_12455</name>
</gene>
<accession>A0A556ANR4</accession>
<dbReference type="CDD" id="cd08432">
    <property type="entry name" value="PBP2_GcdR_TrpI_HvrB_AmpR_like"/>
    <property type="match status" value="1"/>
</dbReference>
<dbReference type="Gene3D" id="3.40.190.10">
    <property type="entry name" value="Periplasmic binding protein-like II"/>
    <property type="match status" value="2"/>
</dbReference>
<evidence type="ECO:0000256" key="4">
    <source>
        <dbReference type="ARBA" id="ARBA00023163"/>
    </source>
</evidence>
<keyword evidence="3" id="KW-0238">DNA-binding</keyword>
<dbReference type="FunFam" id="1.10.10.10:FF:000038">
    <property type="entry name" value="Glycine cleavage system transcriptional activator"/>
    <property type="match status" value="1"/>
</dbReference>
<dbReference type="AlphaFoldDB" id="A0A556ANR4"/>
<dbReference type="Proteomes" id="UP000318405">
    <property type="component" value="Unassembled WGS sequence"/>
</dbReference>
<keyword evidence="2" id="KW-0805">Transcription regulation</keyword>
<dbReference type="Gene3D" id="1.10.10.10">
    <property type="entry name" value="Winged helix-like DNA-binding domain superfamily/Winged helix DNA-binding domain"/>
    <property type="match status" value="1"/>
</dbReference>
<protein>
    <submittedName>
        <fullName evidence="6">LysR family transcriptional regulator</fullName>
    </submittedName>
</protein>
<feature type="domain" description="HTH lysR-type" evidence="5">
    <location>
        <begin position="5"/>
        <end position="62"/>
    </location>
</feature>
<dbReference type="GO" id="GO:0003700">
    <property type="term" value="F:DNA-binding transcription factor activity"/>
    <property type="evidence" value="ECO:0007669"/>
    <property type="project" value="InterPro"/>
</dbReference>
<evidence type="ECO:0000259" key="5">
    <source>
        <dbReference type="PROSITE" id="PS50931"/>
    </source>
</evidence>
<dbReference type="GO" id="GO:0043565">
    <property type="term" value="F:sequence-specific DNA binding"/>
    <property type="evidence" value="ECO:0007669"/>
    <property type="project" value="TreeGrafter"/>
</dbReference>
<reference evidence="6 7" key="1">
    <citation type="submission" date="2019-07" db="EMBL/GenBank/DDBJ databases">
        <title>Qingshengfaniella alkalisoli gen. nov., sp. nov., isolated from saline soil.</title>
        <authorList>
            <person name="Xu L."/>
            <person name="Huang X.-X."/>
            <person name="Sun J.-Q."/>
        </authorList>
    </citation>
    <scope>NUCLEOTIDE SEQUENCE [LARGE SCALE GENOMIC DNA]</scope>
    <source>
        <strain evidence="6 7">DSM 27279</strain>
    </source>
</reference>
<name>A0A556ANR4_9BURK</name>
<dbReference type="OrthoDB" id="5526340at2"/>
<evidence type="ECO:0000313" key="6">
    <source>
        <dbReference type="EMBL" id="TSH94528.1"/>
    </source>
</evidence>
<dbReference type="PANTHER" id="PTHR30537:SF74">
    <property type="entry name" value="HTH-TYPE TRANSCRIPTIONAL REGULATOR TRPI"/>
    <property type="match status" value="1"/>
</dbReference>
<keyword evidence="7" id="KW-1185">Reference proteome</keyword>
<dbReference type="Pfam" id="PF03466">
    <property type="entry name" value="LysR_substrate"/>
    <property type="match status" value="1"/>
</dbReference>
<comment type="similarity">
    <text evidence="1">Belongs to the LysR transcriptional regulatory family.</text>
</comment>
<dbReference type="EMBL" id="VLTJ01000024">
    <property type="protein sequence ID" value="TSH94528.1"/>
    <property type="molecule type" value="Genomic_DNA"/>
</dbReference>
<dbReference type="InterPro" id="IPR036390">
    <property type="entry name" value="WH_DNA-bd_sf"/>
</dbReference>
<dbReference type="PANTHER" id="PTHR30537">
    <property type="entry name" value="HTH-TYPE TRANSCRIPTIONAL REGULATOR"/>
    <property type="match status" value="1"/>
</dbReference>
<evidence type="ECO:0000256" key="1">
    <source>
        <dbReference type="ARBA" id="ARBA00009437"/>
    </source>
</evidence>
<evidence type="ECO:0000256" key="3">
    <source>
        <dbReference type="ARBA" id="ARBA00023125"/>
    </source>
</evidence>
<organism evidence="6 7">
    <name type="scientific">Verticiella sediminum</name>
    <dbReference type="NCBI Taxonomy" id="1247510"/>
    <lineage>
        <taxon>Bacteria</taxon>
        <taxon>Pseudomonadati</taxon>
        <taxon>Pseudomonadota</taxon>
        <taxon>Betaproteobacteria</taxon>
        <taxon>Burkholderiales</taxon>
        <taxon>Alcaligenaceae</taxon>
        <taxon>Verticiella</taxon>
    </lineage>
</organism>
<proteinExistence type="inferred from homology"/>
<evidence type="ECO:0000313" key="7">
    <source>
        <dbReference type="Proteomes" id="UP000318405"/>
    </source>
</evidence>
<dbReference type="InterPro" id="IPR005119">
    <property type="entry name" value="LysR_subst-bd"/>
</dbReference>
<keyword evidence="4" id="KW-0804">Transcription</keyword>
<dbReference type="InterPro" id="IPR058163">
    <property type="entry name" value="LysR-type_TF_proteobact-type"/>
</dbReference>
<evidence type="ECO:0000256" key="2">
    <source>
        <dbReference type="ARBA" id="ARBA00023015"/>
    </source>
</evidence>
<dbReference type="RefSeq" id="WP_143948589.1">
    <property type="nucleotide sequence ID" value="NZ_BAABMB010000001.1"/>
</dbReference>
<sequence length="330" mass="36835">MLKLPPLNAVRAFEAAARHVSFSKAAEELNVTRGAISRHVSLLEEWLGTELFRRTASQLSLTDVGRNYHHEVKTVLTRLAFASNYLVDQSVPTVLRLNAPPTFTMRWFIVRLSAFQRRLANVDIQVTAFKTPVNLDSGEYDLAIRGGIAPLDCCISRPFLTELVVPVCHPDLVTEGGLRSPNDLRNHTIISFTTESYRWPEWLNNIGLPRLQPQALLKFDPMYFALQAALEGLGVVMVPLFLVIDELVTERLCAPFGMLGARARQYYVSYPHSAPALPLLETVGDWLVKEGNETNELIASWIASMGWDPQAEPAGPRLLAAEDGSRLHTH</sequence>
<dbReference type="Pfam" id="PF00126">
    <property type="entry name" value="HTH_1"/>
    <property type="match status" value="1"/>
</dbReference>
<dbReference type="GO" id="GO:0006351">
    <property type="term" value="P:DNA-templated transcription"/>
    <property type="evidence" value="ECO:0007669"/>
    <property type="project" value="TreeGrafter"/>
</dbReference>